<protein>
    <recommendedName>
        <fullName evidence="9">Type II secretion system protein GspF domain-containing protein</fullName>
    </recommendedName>
</protein>
<evidence type="ECO:0000256" key="8">
    <source>
        <dbReference type="SAM" id="Phobius"/>
    </source>
</evidence>
<keyword evidence="5 8" id="KW-0812">Transmembrane</keyword>
<comment type="caution">
    <text evidence="10">The sequence shown here is derived from an EMBL/GenBank/DDBJ whole genome shotgun (WGS) entry which is preliminary data.</text>
</comment>
<evidence type="ECO:0000256" key="7">
    <source>
        <dbReference type="ARBA" id="ARBA00023136"/>
    </source>
</evidence>
<dbReference type="Proteomes" id="UP000177785">
    <property type="component" value="Unassembled WGS sequence"/>
</dbReference>
<feature type="domain" description="Type II secretion system protein GspF" evidence="9">
    <location>
        <begin position="275"/>
        <end position="397"/>
    </location>
</feature>
<comment type="subcellular location">
    <subcellularLocation>
        <location evidence="1">Cell inner membrane</location>
        <topology evidence="1">Multi-pass membrane protein</topology>
    </subcellularLocation>
</comment>
<evidence type="ECO:0000313" key="10">
    <source>
        <dbReference type="EMBL" id="OGZ44650.1"/>
    </source>
</evidence>
<dbReference type="EMBL" id="MHNL01000017">
    <property type="protein sequence ID" value="OGZ44650.1"/>
    <property type="molecule type" value="Genomic_DNA"/>
</dbReference>
<dbReference type="PANTHER" id="PTHR30012:SF0">
    <property type="entry name" value="TYPE II SECRETION SYSTEM PROTEIN F-RELATED"/>
    <property type="match status" value="1"/>
</dbReference>
<feature type="transmembrane region" description="Helical" evidence="8">
    <location>
        <begin position="378"/>
        <end position="399"/>
    </location>
</feature>
<evidence type="ECO:0000259" key="9">
    <source>
        <dbReference type="Pfam" id="PF00482"/>
    </source>
</evidence>
<dbReference type="AlphaFoldDB" id="A0A1G2G3X2"/>
<dbReference type="InterPro" id="IPR018076">
    <property type="entry name" value="T2SS_GspF_dom"/>
</dbReference>
<sequence length="408" mass="45046">MPVYTYRAKKIGGEETSGTKEAKDKRELASLLREEGYILVATDDTDRAKRRTEFNLPSFLGHVSIADKMMFARNLSVMLHAGLSLTKALDILAKQTTNKKFQSVINDLNQGITKGKTFAESLQVHEEIFGTIFVAMVAAGEASGKLVESLKILALQLKNDYELRRRIRGALIYPGVIVVAMMIIGYLMLTYVVPTLTQTFTELKVDLPASTKFIIFLSNSLLTNSLIFLASLPIISYGVYVTLRQPNVKHLTDIVLVRMPIVGTIDKKMNSARTARTLSSLISSGVPILKALEITGKVLKNHLYKDVLKEAADDIQRGKTISQAFVKHLDIYPILVGEMIEVGEETGKTSEMLHNLAIFYEAEVAEATKNISSIIEPVLMIIIGAVVGFFAISMIQPLYTSIGDSQNI</sequence>
<feature type="transmembrane region" description="Helical" evidence="8">
    <location>
        <begin position="213"/>
        <end position="240"/>
    </location>
</feature>
<dbReference type="InterPro" id="IPR003004">
    <property type="entry name" value="GspF/PilC"/>
</dbReference>
<keyword evidence="3" id="KW-1003">Cell membrane</keyword>
<name>A0A1G2G3X2_9BACT</name>
<accession>A0A1G2G3X2</accession>
<dbReference type="STRING" id="1802115.A2756_05565"/>
<proteinExistence type="inferred from homology"/>
<evidence type="ECO:0000256" key="4">
    <source>
        <dbReference type="ARBA" id="ARBA00022519"/>
    </source>
</evidence>
<evidence type="ECO:0000256" key="6">
    <source>
        <dbReference type="ARBA" id="ARBA00022989"/>
    </source>
</evidence>
<feature type="domain" description="Type II secretion system protein GspF" evidence="9">
    <location>
        <begin position="71"/>
        <end position="194"/>
    </location>
</feature>
<keyword evidence="7 8" id="KW-0472">Membrane</keyword>
<gene>
    <name evidence="10" type="ORF">A2756_05565</name>
</gene>
<evidence type="ECO:0000256" key="1">
    <source>
        <dbReference type="ARBA" id="ARBA00004429"/>
    </source>
</evidence>
<reference evidence="10 11" key="1">
    <citation type="journal article" date="2016" name="Nat. Commun.">
        <title>Thousands of microbial genomes shed light on interconnected biogeochemical processes in an aquifer system.</title>
        <authorList>
            <person name="Anantharaman K."/>
            <person name="Brown C.T."/>
            <person name="Hug L.A."/>
            <person name="Sharon I."/>
            <person name="Castelle C.J."/>
            <person name="Probst A.J."/>
            <person name="Thomas B.C."/>
            <person name="Singh A."/>
            <person name="Wilkins M.J."/>
            <person name="Karaoz U."/>
            <person name="Brodie E.L."/>
            <person name="Williams K.H."/>
            <person name="Hubbard S.S."/>
            <person name="Banfield J.F."/>
        </authorList>
    </citation>
    <scope>NUCLEOTIDE SEQUENCE [LARGE SCALE GENOMIC DNA]</scope>
</reference>
<dbReference type="GO" id="GO:0005886">
    <property type="term" value="C:plasma membrane"/>
    <property type="evidence" value="ECO:0007669"/>
    <property type="project" value="UniProtKB-SubCell"/>
</dbReference>
<organism evidence="10 11">
    <name type="scientific">Candidatus Ryanbacteria bacterium RIFCSPHIGHO2_01_FULL_48_27</name>
    <dbReference type="NCBI Taxonomy" id="1802115"/>
    <lineage>
        <taxon>Bacteria</taxon>
        <taxon>Candidatus Ryaniibacteriota</taxon>
    </lineage>
</organism>
<dbReference type="FunFam" id="1.20.81.30:FF:000001">
    <property type="entry name" value="Type II secretion system protein F"/>
    <property type="match status" value="2"/>
</dbReference>
<comment type="similarity">
    <text evidence="2">Belongs to the GSP F family.</text>
</comment>
<dbReference type="PANTHER" id="PTHR30012">
    <property type="entry name" value="GENERAL SECRETION PATHWAY PROTEIN"/>
    <property type="match status" value="1"/>
</dbReference>
<keyword evidence="6 8" id="KW-1133">Transmembrane helix</keyword>
<dbReference type="PRINTS" id="PR00812">
    <property type="entry name" value="BCTERIALGSPF"/>
</dbReference>
<keyword evidence="4" id="KW-0997">Cell inner membrane</keyword>
<feature type="transmembrane region" description="Helical" evidence="8">
    <location>
        <begin position="171"/>
        <end position="193"/>
    </location>
</feature>
<evidence type="ECO:0000313" key="11">
    <source>
        <dbReference type="Proteomes" id="UP000177785"/>
    </source>
</evidence>
<evidence type="ECO:0000256" key="2">
    <source>
        <dbReference type="ARBA" id="ARBA00005745"/>
    </source>
</evidence>
<dbReference type="InterPro" id="IPR042094">
    <property type="entry name" value="T2SS_GspF_sf"/>
</dbReference>
<dbReference type="Pfam" id="PF00482">
    <property type="entry name" value="T2SSF"/>
    <property type="match status" value="2"/>
</dbReference>
<evidence type="ECO:0000256" key="3">
    <source>
        <dbReference type="ARBA" id="ARBA00022475"/>
    </source>
</evidence>
<evidence type="ECO:0000256" key="5">
    <source>
        <dbReference type="ARBA" id="ARBA00022692"/>
    </source>
</evidence>
<dbReference type="Gene3D" id="1.20.81.30">
    <property type="entry name" value="Type II secretion system (T2SS), domain F"/>
    <property type="match status" value="2"/>
</dbReference>